<evidence type="ECO:0000313" key="1">
    <source>
        <dbReference type="EMBL" id="CQD12289.1"/>
    </source>
</evidence>
<evidence type="ECO:0000313" key="2">
    <source>
        <dbReference type="Proteomes" id="UP000199601"/>
    </source>
</evidence>
<sequence length="112" mass="11760">MCNRDPIAASNLSVDAPIVCTMTIVQIGGYMVGQVPIEQIEPGETVLTHLLDGSSYTFVVEIKRNETDRAAGTSKLGLQAARETDTHGVGPVATVEAPVGTLTHRVIGKASD</sequence>
<accession>A0A0U1DEX2</accession>
<gene>
    <name evidence="1" type="ORF">BN000_02593</name>
</gene>
<name>A0A0U1DEX2_9MYCO</name>
<dbReference type="EMBL" id="CTEC01000001">
    <property type="protein sequence ID" value="CQD12289.1"/>
    <property type="molecule type" value="Genomic_DNA"/>
</dbReference>
<reference evidence="2" key="1">
    <citation type="submission" date="2015-03" db="EMBL/GenBank/DDBJ databases">
        <authorList>
            <person name="Urmite Genomes"/>
        </authorList>
    </citation>
    <scope>NUCLEOTIDE SEQUENCE [LARGE SCALE GENOMIC DNA]</scope>
    <source>
        <strain evidence="2">CSUR P1344</strain>
    </source>
</reference>
<protein>
    <submittedName>
        <fullName evidence="1">Uncharacterized protein</fullName>
    </submittedName>
</protein>
<proteinExistence type="predicted"/>
<keyword evidence="2" id="KW-1185">Reference proteome</keyword>
<dbReference type="AlphaFoldDB" id="A0A0U1DEX2"/>
<organism evidence="1 2">
    <name type="scientific">Mycobacterium europaeum</name>
    <dbReference type="NCBI Taxonomy" id="761804"/>
    <lineage>
        <taxon>Bacteria</taxon>
        <taxon>Bacillati</taxon>
        <taxon>Actinomycetota</taxon>
        <taxon>Actinomycetes</taxon>
        <taxon>Mycobacteriales</taxon>
        <taxon>Mycobacteriaceae</taxon>
        <taxon>Mycobacterium</taxon>
        <taxon>Mycobacterium simiae complex</taxon>
    </lineage>
</organism>
<dbReference type="Proteomes" id="UP000199601">
    <property type="component" value="Unassembled WGS sequence"/>
</dbReference>